<reference evidence="5 6" key="1">
    <citation type="submission" date="2015-08" db="EMBL/GenBank/DDBJ databases">
        <title>Ancestral chromatin configuration constrains chromatin evolution on differentiating sex chromosomes in Drosophila.</title>
        <authorList>
            <person name="Zhou Q."/>
            <person name="Bachtrog D."/>
        </authorList>
    </citation>
    <scope>NUCLEOTIDE SEQUENCE [LARGE SCALE GENOMIC DNA]</scope>
    <source>
        <tissue evidence="5">Whole larvae</tissue>
    </source>
</reference>
<evidence type="ECO:0000256" key="3">
    <source>
        <dbReference type="SAM" id="SignalP"/>
    </source>
</evidence>
<sequence>MDRQLSYSWFLCLVLSFAATEEKTIRCAQGFAALGDKCYLVSLEKASWQDALRRCHALNANMLVFDNVIEADYLKSYLNRLGLRTDDYVQALWTSLNDVERVGSFIIERTSKPMPFNNWEVGQPQLDGTEDCVAIYGSTLRYHDYACSNNMRALGVCALLLAVVSCQSFQSIQRSHFSSSYGGQPQPLLQAVTPQLNGWALTHFKEVREFANRLTQEYNAMSTGRNSGLAHSLGWSANILKLSGRSVEELDALCQQISQQLVNDMRQGLINYHNIAQPTFFDAKAGEALERYASDVQQTQMDLAPFQPMDLSGFDEVKNYAYPAEVKVVDGKTYVVHRNCTEATKITTNYGNGGIYAPSKISLPPSSSSTLNRNSALHSWMQNNMEPGVLGYNSVVSLNAPTYGQINSMPSYNQLGSPGVSSTMTVTSYNQTTRQNADGTSSVNGAQQHRRWQNGRLVYDNVQPFGQQSTQSRDEQWKREEREHFFWYLNSPQRLEDWQRQHEDRLLGVVHRYHISMPSLTEFHRRELSLYKTLLNQYQTQLQDSAAWQRQERGRLDWLIHQNSYTQQDFNRWQQDNAQKLRQLAQRHGVSQEQLQQWQRQELQRMYVYFNNVNDSLNPTVQVPSSVPDSSSLVMDNAQEQQRLEELIRQHNATIAQLQSSILSDQQRLKDLSIKYQGDMQSQTQWLRGEVARIGDLIKEQNEQVTRISAWQSSERQRLEAMLRQHQGSLSELQQQMAQDRNYREELQRLQLLGQQQMENQIKDWQQGVSAHLRNIVGKNQMTIEEFQNSIMNDRARLEQMASTYKVRVEEIESWIASELQKFKSEGLLKDMEQHLAAWQQRERERLQSIVQHNSMTVEQLEAKIKNDQAHFFELANTYQVGVEDIQEWLKKELLRLQSEGLLKAEALKDWQLAERQQMSTLLQQNKYSIDEFERKLLADRQRLEALSKTYNVQVSEIERWIQSEGDRLQREGQLHMEQQLNNWQKIEQQRLYALVNKNVLSIDELKAKINNDQTHLYSLAQQNQVRVEEIEQWMKQQIQKLQNEGLLEMQRLQNWQQEWRGNLTNMVQERDYTVEEFHKWLLEDRARLQSLAMQHNVQIEEIEQFVKKEEQRFIGMGLLKPSERLTNWQEVERLHLKSLAQQQYKSTEQLEARLRQDRELLEKLARQYSVQVEEIESWMKQELARMRDEGKLQIDNLTAWQMAERVRLEMLLKQNTQWSAEDLQAELTKDREHMQTMAFQYHTSTEEIERWVQSEIQRLQQQGKLNIEQLTAWQRAEQQRILSLLQSHGNITVEQFELKVQNDHRFLQRLADQHHVSVNEIESYIKKVIEDLRNKGQFEIEQLQLWQLSERDYIKSMIAEYKNGLSTAEYEQKLLADRAHLNQLADQYRINVEQIEEWMIAELKRLRGNTESSLKTLSAWQVSELERLQTLVREQNHLSYVEFEMELQQERDRLQKLANQYSVNVEEIEQWLRQQLINLKTTGNAKVENLTKWQLSEQERLIELLLKHQQDLTYEQVEQELSKDRARLESLSQTNHVSIEQVDKWLHDELKRLQSSGLVQFEKQEQWQQQISQGFNNWLQQQRDSTSYQEFVDFLKRDKARLNGIASDYHVTVEQVEQWVQKETARLSLIGEIEKPQEHVKYEEIVHIWDQNSDAQPWKEQLTARLRSELSLHPMSWQEFELYVARQRPQFERLARQYHITVEDIHLWLQHSARQLAQEGFISGSLTVEEWQLKEQQYIQDLINQQLRRRQKWNIEELRLKLINDQQHLLDVVRKYQISFEELKAWYNTELNRLLQQRKIEQGSRVSWQTTELERIYQTVIRHPINRAALEQLLMRDVHTLAMKYGISIEELRLFIREKLQRLYDMGLIVDNQQMGSDWKEQERQRLRQIVSSVIITDQELLELISLDSNYQNELARLYGVSLSQLAPVQRIHVGNIAKELLLEQRRLNMLTSWQQKERDRLYDFIGTQNMTLRQLRDWQRQDEQQLQRVAQQYLISLHELKAWQLKEFERIMAVARYYGMSLIELQQFRDEELQFLSYLNHRKLLPESQVQSWESKQHWRLQRLQTKYSKSGHELNQWRRVLYLLSQGLIDLPAGNGGYVVDGGSTNSTGDHKPVFSKDRGDQPPHVYEEASNEDEPQIEGETKAPPMPMPMPVVSTPAPLPYQRGGAGGNGGYEYRRTDYTFNVPVGQVSASAAGGPTGSSASASANLGKWSRAAGEEPQKQQELDLGQQQQVDLGWQDGEQDGGQQQQQELDADWNNYKLDGQQQQELVDDNGELGQVQVEDLTDLSYGHNANSQAQPLSTTPQPSTLTKLKNKVTDFLG</sequence>
<dbReference type="InterPro" id="IPR016186">
    <property type="entry name" value="C-type_lectin-like/link_sf"/>
</dbReference>
<accession>A0A0M5IYA2</accession>
<dbReference type="PROSITE" id="PS50041">
    <property type="entry name" value="C_TYPE_LECTIN_2"/>
    <property type="match status" value="1"/>
</dbReference>
<protein>
    <submittedName>
        <fullName evidence="5">Tig</fullName>
    </submittedName>
</protein>
<feature type="region of interest" description="Disordered" evidence="2">
    <location>
        <begin position="2106"/>
        <end position="2151"/>
    </location>
</feature>
<feature type="compositionally biased region" description="Basic and acidic residues" evidence="2">
    <location>
        <begin position="2112"/>
        <end position="2131"/>
    </location>
</feature>
<feature type="domain" description="C-type lectin" evidence="4">
    <location>
        <begin position="34"/>
        <end position="154"/>
    </location>
</feature>
<dbReference type="Pfam" id="PF00059">
    <property type="entry name" value="Lectin_C"/>
    <property type="match status" value="1"/>
</dbReference>
<feature type="compositionally biased region" description="Low complexity" evidence="2">
    <location>
        <begin position="2228"/>
        <end position="2254"/>
    </location>
</feature>
<dbReference type="SMR" id="A0A0M5IYA2"/>
<organism evidence="5 6">
    <name type="scientific">Drosophila busckii</name>
    <name type="common">Fruit fly</name>
    <dbReference type="NCBI Taxonomy" id="30019"/>
    <lineage>
        <taxon>Eukaryota</taxon>
        <taxon>Metazoa</taxon>
        <taxon>Ecdysozoa</taxon>
        <taxon>Arthropoda</taxon>
        <taxon>Hexapoda</taxon>
        <taxon>Insecta</taxon>
        <taxon>Pterygota</taxon>
        <taxon>Neoptera</taxon>
        <taxon>Endopterygota</taxon>
        <taxon>Diptera</taxon>
        <taxon>Brachycera</taxon>
        <taxon>Muscomorpha</taxon>
        <taxon>Ephydroidea</taxon>
        <taxon>Drosophilidae</taxon>
        <taxon>Drosophila</taxon>
    </lineage>
</organism>
<dbReference type="STRING" id="30019.A0A0M5IYA2"/>
<evidence type="ECO:0000259" key="4">
    <source>
        <dbReference type="PROSITE" id="PS50041"/>
    </source>
</evidence>
<keyword evidence="1" id="KW-0175">Coiled coil</keyword>
<dbReference type="SUPFAM" id="SSF56436">
    <property type="entry name" value="C-type lectin-like"/>
    <property type="match status" value="1"/>
</dbReference>
<feature type="chain" id="PRO_5005803362" evidence="3">
    <location>
        <begin position="21"/>
        <end position="2324"/>
    </location>
</feature>
<keyword evidence="6" id="KW-1185">Reference proteome</keyword>
<feature type="region of interest" description="Disordered" evidence="2">
    <location>
        <begin position="2195"/>
        <end position="2260"/>
    </location>
</feature>
<dbReference type="CDD" id="cd00037">
    <property type="entry name" value="CLECT"/>
    <property type="match status" value="1"/>
</dbReference>
<proteinExistence type="predicted"/>
<feature type="compositionally biased region" description="Low complexity" evidence="2">
    <location>
        <begin position="2195"/>
        <end position="2209"/>
    </location>
</feature>
<dbReference type="SMART" id="SM00034">
    <property type="entry name" value="CLECT"/>
    <property type="match status" value="1"/>
</dbReference>
<gene>
    <name evidence="5" type="ORF">Dbus_chr2Lg1083</name>
</gene>
<dbReference type="OMA" id="ERERFFW"/>
<evidence type="ECO:0000256" key="2">
    <source>
        <dbReference type="SAM" id="MobiDB-lite"/>
    </source>
</evidence>
<feature type="compositionally biased region" description="Basic and acidic residues" evidence="2">
    <location>
        <begin position="2218"/>
        <end position="2227"/>
    </location>
</feature>
<dbReference type="Gene3D" id="3.10.100.10">
    <property type="entry name" value="Mannose-Binding Protein A, subunit A"/>
    <property type="match status" value="1"/>
</dbReference>
<dbReference type="InterPro" id="IPR001304">
    <property type="entry name" value="C-type_lectin-like"/>
</dbReference>
<feature type="coiled-coil region" evidence="1">
    <location>
        <begin position="716"/>
        <end position="753"/>
    </location>
</feature>
<dbReference type="EMBL" id="CP012523">
    <property type="protein sequence ID" value="ALC38998.1"/>
    <property type="molecule type" value="Genomic_DNA"/>
</dbReference>
<dbReference type="OrthoDB" id="7986660at2759"/>
<evidence type="ECO:0000256" key="1">
    <source>
        <dbReference type="SAM" id="Coils"/>
    </source>
</evidence>
<feature type="signal peptide" evidence="3">
    <location>
        <begin position="1"/>
        <end position="20"/>
    </location>
</feature>
<keyword evidence="3" id="KW-0732">Signal</keyword>
<name>A0A0M5IYA2_DROBS</name>
<dbReference type="Proteomes" id="UP000494163">
    <property type="component" value="Chromosome 2L"/>
</dbReference>
<evidence type="ECO:0000313" key="5">
    <source>
        <dbReference type="EMBL" id="ALC38998.1"/>
    </source>
</evidence>
<dbReference type="InterPro" id="IPR016187">
    <property type="entry name" value="CTDL_fold"/>
</dbReference>
<evidence type="ECO:0000313" key="6">
    <source>
        <dbReference type="Proteomes" id="UP000494163"/>
    </source>
</evidence>